<evidence type="ECO:0000256" key="7">
    <source>
        <dbReference type="ARBA" id="ARBA00023180"/>
    </source>
</evidence>
<dbReference type="InterPro" id="IPR005331">
    <property type="entry name" value="Sulfotransferase"/>
</dbReference>
<comment type="subcellular location">
    <subcellularLocation>
        <location evidence="1">Golgi apparatus membrane</location>
        <topology evidence="1">Single-pass type II membrane protein</topology>
    </subcellularLocation>
</comment>
<organism evidence="8 9">
    <name type="scientific">Aquimixticola soesokkakensis</name>
    <dbReference type="NCBI Taxonomy" id="1519096"/>
    <lineage>
        <taxon>Bacteria</taxon>
        <taxon>Pseudomonadati</taxon>
        <taxon>Pseudomonadota</taxon>
        <taxon>Alphaproteobacteria</taxon>
        <taxon>Rhodobacterales</taxon>
        <taxon>Paracoccaceae</taxon>
        <taxon>Aquimixticola</taxon>
    </lineage>
</organism>
<dbReference type="Pfam" id="PF03567">
    <property type="entry name" value="Sulfotransfer_2"/>
    <property type="match status" value="1"/>
</dbReference>
<dbReference type="OrthoDB" id="554104at2"/>
<sequence>MTNIEHIWAEHLRDAPVTAQSAEMIFKTMMRRDPQTDFIAYVLAENFTVERLETMLRDSPEYLSQGRVMTDSSIHGTAARLIYMPAARLVYCPIAKVANTSIKTWALRLNGIDAKSSDNVHMILDNGQVKLQSRFWSYAFKTTLEEESTWDHVALLRDPYERLVSCYCDKFGRTRNHPMTVKFHTAPVYRYFNGGKEPNAAFVERGITFRQFCQYINHTKRDVQDSHWAPQWTYLQNARFNKLFAIENIGDFEKYVLKRLPKEMRHIRLSAENVAQKQHQNVTKDLSDVRPVDWLEQGNPPAEAFLTPDIRQFIENYYSLDFDLYEKARATKI</sequence>
<keyword evidence="7" id="KW-0325">Glycoprotein</keyword>
<dbReference type="GO" id="GO:0008146">
    <property type="term" value="F:sulfotransferase activity"/>
    <property type="evidence" value="ECO:0007669"/>
    <property type="project" value="InterPro"/>
</dbReference>
<evidence type="ECO:0000313" key="8">
    <source>
        <dbReference type="EMBL" id="SLN15252.1"/>
    </source>
</evidence>
<gene>
    <name evidence="8" type="ORF">AQS8620_00269</name>
</gene>
<dbReference type="GO" id="GO:0016051">
    <property type="term" value="P:carbohydrate biosynthetic process"/>
    <property type="evidence" value="ECO:0007669"/>
    <property type="project" value="InterPro"/>
</dbReference>
<evidence type="ECO:0000256" key="5">
    <source>
        <dbReference type="ARBA" id="ARBA00023034"/>
    </source>
</evidence>
<dbReference type="Proteomes" id="UP000193862">
    <property type="component" value="Unassembled WGS sequence"/>
</dbReference>
<dbReference type="RefSeq" id="WP_159453181.1">
    <property type="nucleotide sequence ID" value="NZ_FWFS01000001.1"/>
</dbReference>
<dbReference type="PANTHER" id="PTHR12137:SF54">
    <property type="entry name" value="CARBOHYDRATE SULFOTRANSFERASE"/>
    <property type="match status" value="1"/>
</dbReference>
<keyword evidence="3" id="KW-0812">Transmembrane</keyword>
<evidence type="ECO:0000256" key="6">
    <source>
        <dbReference type="ARBA" id="ARBA00023136"/>
    </source>
</evidence>
<evidence type="ECO:0000256" key="3">
    <source>
        <dbReference type="ARBA" id="ARBA00022692"/>
    </source>
</evidence>
<evidence type="ECO:0000256" key="2">
    <source>
        <dbReference type="ARBA" id="ARBA00022679"/>
    </source>
</evidence>
<dbReference type="AlphaFoldDB" id="A0A1Y5RE15"/>
<keyword evidence="5" id="KW-0333">Golgi apparatus</keyword>
<keyword evidence="9" id="KW-1185">Reference proteome</keyword>
<dbReference type="GO" id="GO:0016020">
    <property type="term" value="C:membrane"/>
    <property type="evidence" value="ECO:0007669"/>
    <property type="project" value="InterPro"/>
</dbReference>
<protein>
    <submittedName>
        <fullName evidence="8">Sulfotransferase family protein</fullName>
    </submittedName>
</protein>
<keyword evidence="2 8" id="KW-0808">Transferase</keyword>
<evidence type="ECO:0000256" key="1">
    <source>
        <dbReference type="ARBA" id="ARBA00004323"/>
    </source>
</evidence>
<evidence type="ECO:0000313" key="9">
    <source>
        <dbReference type="Proteomes" id="UP000193862"/>
    </source>
</evidence>
<keyword evidence="6" id="KW-0472">Membrane</keyword>
<dbReference type="EMBL" id="FWFS01000001">
    <property type="protein sequence ID" value="SLN15252.1"/>
    <property type="molecule type" value="Genomic_DNA"/>
</dbReference>
<accession>A0A1Y5RE15</accession>
<reference evidence="8 9" key="1">
    <citation type="submission" date="2017-03" db="EMBL/GenBank/DDBJ databases">
        <authorList>
            <person name="Afonso C.L."/>
            <person name="Miller P.J."/>
            <person name="Scott M.A."/>
            <person name="Spackman E."/>
            <person name="Goraichik I."/>
            <person name="Dimitrov K.M."/>
            <person name="Suarez D.L."/>
            <person name="Swayne D.E."/>
        </authorList>
    </citation>
    <scope>NUCLEOTIDE SEQUENCE [LARGE SCALE GENOMIC DNA]</scope>
    <source>
        <strain evidence="8 9">CECT 8620</strain>
    </source>
</reference>
<evidence type="ECO:0000256" key="4">
    <source>
        <dbReference type="ARBA" id="ARBA00022989"/>
    </source>
</evidence>
<dbReference type="InterPro" id="IPR018011">
    <property type="entry name" value="Carb_sulfotrans_8-10"/>
</dbReference>
<keyword evidence="4" id="KW-1133">Transmembrane helix</keyword>
<proteinExistence type="predicted"/>
<name>A0A1Y5RE15_9RHOB</name>
<dbReference type="PANTHER" id="PTHR12137">
    <property type="entry name" value="CARBOHYDRATE SULFOTRANSFERASE"/>
    <property type="match status" value="1"/>
</dbReference>